<dbReference type="Pfam" id="PF25597">
    <property type="entry name" value="SH3_retrovirus"/>
    <property type="match status" value="1"/>
</dbReference>
<gene>
    <name evidence="7" type="ORF">V5N11_014383</name>
</gene>
<dbReference type="InterPro" id="IPR043502">
    <property type="entry name" value="DNA/RNA_pol_sf"/>
</dbReference>
<dbReference type="SUPFAM" id="SSF53098">
    <property type="entry name" value="Ribonuclease H-like"/>
    <property type="match status" value="1"/>
</dbReference>
<reference evidence="7 8" key="1">
    <citation type="submission" date="2024-04" db="EMBL/GenBank/DDBJ databases">
        <title>Genome assembly C_amara_ONT_v2.</title>
        <authorList>
            <person name="Yant L."/>
            <person name="Moore C."/>
            <person name="Slenker M."/>
        </authorList>
    </citation>
    <scope>NUCLEOTIDE SEQUENCE [LARGE SCALE GENOMIC DNA]</scope>
    <source>
        <tissue evidence="7">Leaf</tissue>
    </source>
</reference>
<dbReference type="SUPFAM" id="SSF56672">
    <property type="entry name" value="DNA/RNA polymerases"/>
    <property type="match status" value="1"/>
</dbReference>
<sequence length="1570" mass="177532">MIISSRITKTALKSRGLWGYVDPQVEVSDKGKVVEEGSKKEQEDQFVLAALQSSLEPAILAAYSYAETARELWETLLGVYGNMSNVSRIFEVKKALNEIQQRDRAFKDLFGEYRGLWAELELLRPQTTDAKELSERRDQDLVFGLLLSLNSSFKDFIHHILRFDKLPSFTEVCMQIQREEGSKGLFQQPSETAHVVKEVAQFGGQVGRKGYPQVDKRKFECEHCKMKGHTKEKCWTLYPHLKPKRLREGGSPWEDTRSVEGSAPWRGNRLDVSDRVNTSSSTRPVSYVGSASVAAGEEMGKKYDLEELIRSLSDFTKSGKNLISWCKSLFAGKTSGELIVDSGASHHMIKDIGILRNVKEHSGSVVIADGRKVPIEGIGDLELFKKETKALYMPSFASNLLSVQKTTKDLDCLAVFGSDFVEFQDNKSKQVIGEGKVEEGAYILKKGNGAAKFLSTREEGKGEFLAVNAVGESSTWHARLGHPSSKVLQLILPNIIQEDGMCESCILGKHSRQPFDDSSTVYDDVFALVHSDVWTAPCISNDQYKYFVSFIDEKSKYTWVTLLSAKSQVYESFLKFQAYVATQFGAKIKILRSDNGGEYMSCQFKELLNKHGIVHQTTCPYTPQQNGVSERKNRHLMEVARTIMFERGVPKRFWGDAVRIACYLINRLPTNNLKGKSPYEVLHKKKPSIDDLRVFGCKCFVFLPEEKRNKLEARSVKCIFVGYSSTQKGYRCYDPEARREYVSRDVKFEEQSGYFDEKDQNGLTEVGFPGMDRAPDLEVPTVRVNQQSSESESSTSDTLVHDSTSTSSHLTESSQDSNSGGDNEPMEDKPVIDEETHEEVSSPIQMPWRRSQRQRYSPSHWKQTRVYFNNIAAEHQGQTESNRDEIPIVTTICSERTEWVNPILIGESDDLSHRENHLSTQAKECVSVSYPIEEFCTMANLPPQNRAYLGKIGKERIPNSYEEACRSKVWVEAMKEEMRSMKENHTWDMMRLPKGKKPVGCRWVFTIKYKSSGEIERYKARLVAKGYTQVYGEDYTETFAPVAKLHSVRILLSIAVNLSWDLWQMDVKNAFLQGELEEEVYMASPPGCGHEAGKVCRLRKAIYGLKQSPRAWYHKLTTCLSKKGFKMSEADHTLFTHKGPTGIVAVLIYVDDLIITGDDIEGVTSLKKNLKESFDIQDLGELKYFLGIEMTRFEDGLFISQRKYVLDLLTETGKLGSRPAKTPIEEGYQDHGEEELFEDVKQYQRLVGKLIYLTITRPDLCFAVNQVSQHMKSPTVYHWNMVERILRYLKGNPGKGVWMEKRNDTSIIGYCDADYAGDKKDRKSTTGFCTFVGGNLVTWRSKKQKVVSLSSAESEYRAMRDVTKELVWIKYLLRDLGVQGKEPISLYCDNQAALHIASNPVFHERTKHVEIDCHFVREKIQDGTISTRFVRSEDQVADIFTKATTSLVGDYIQNKIGLLDLHQPVLRGSVEPSDVMRISLLDEGEERLSTAGMAARMSTAGMAARMSTAAMAARMSTARMSTAGMAARMSAARLSMAGFAEKKLTLKEWREVFLAKFPQLSSGASGENNI</sequence>
<dbReference type="InterPro" id="IPR054722">
    <property type="entry name" value="PolX-like_BBD"/>
</dbReference>
<keyword evidence="8" id="KW-1185">Reference proteome</keyword>
<dbReference type="GO" id="GO:0046872">
    <property type="term" value="F:metal ion binding"/>
    <property type="evidence" value="ECO:0007669"/>
    <property type="project" value="UniProtKB-KW"/>
</dbReference>
<accession>A0ABD1A9L6</accession>
<dbReference type="InterPro" id="IPR039537">
    <property type="entry name" value="Retrotran_Ty1/copia-like"/>
</dbReference>
<dbReference type="EMBL" id="JBANAX010000557">
    <property type="protein sequence ID" value="KAL1203457.1"/>
    <property type="molecule type" value="Genomic_DNA"/>
</dbReference>
<dbReference type="Gene3D" id="3.30.420.10">
    <property type="entry name" value="Ribonuclease H-like superfamily/Ribonuclease H"/>
    <property type="match status" value="1"/>
</dbReference>
<dbReference type="Pfam" id="PF22936">
    <property type="entry name" value="Pol_BBD"/>
    <property type="match status" value="1"/>
</dbReference>
<keyword evidence="3" id="KW-0064">Aspartyl protease</keyword>
<feature type="compositionally biased region" description="Basic and acidic residues" evidence="5">
    <location>
        <begin position="826"/>
        <end position="840"/>
    </location>
</feature>
<keyword evidence="1" id="KW-0645">Protease</keyword>
<dbReference type="GO" id="GO:0006508">
    <property type="term" value="P:proteolysis"/>
    <property type="evidence" value="ECO:0007669"/>
    <property type="project" value="UniProtKB-KW"/>
</dbReference>
<evidence type="ECO:0000256" key="4">
    <source>
        <dbReference type="ARBA" id="ARBA00022801"/>
    </source>
</evidence>
<protein>
    <submittedName>
        <fullName evidence="7">Retrovirus-related Pol polyprotein from transposon TNT 1-94</fullName>
    </submittedName>
</protein>
<dbReference type="CDD" id="cd09272">
    <property type="entry name" value="RNase_HI_RT_Ty1"/>
    <property type="match status" value="1"/>
</dbReference>
<dbReference type="InterPro" id="IPR013103">
    <property type="entry name" value="RVT_2"/>
</dbReference>
<dbReference type="PROSITE" id="PS50994">
    <property type="entry name" value="INTEGRASE"/>
    <property type="match status" value="1"/>
</dbReference>
<feature type="region of interest" description="Disordered" evidence="5">
    <location>
        <begin position="248"/>
        <end position="283"/>
    </location>
</feature>
<feature type="region of interest" description="Disordered" evidence="5">
    <location>
        <begin position="753"/>
        <end position="856"/>
    </location>
</feature>
<evidence type="ECO:0000259" key="6">
    <source>
        <dbReference type="PROSITE" id="PS50994"/>
    </source>
</evidence>
<name>A0ABD1A9L6_CARAN</name>
<dbReference type="Pfam" id="PF13976">
    <property type="entry name" value="gag_pre-integrs"/>
    <property type="match status" value="1"/>
</dbReference>
<keyword evidence="2" id="KW-0479">Metal-binding</keyword>
<dbReference type="PANTHER" id="PTHR42648">
    <property type="entry name" value="TRANSPOSASE, PUTATIVE-RELATED"/>
    <property type="match status" value="1"/>
</dbReference>
<dbReference type="InterPro" id="IPR012337">
    <property type="entry name" value="RNaseH-like_sf"/>
</dbReference>
<organism evidence="7 8">
    <name type="scientific">Cardamine amara subsp. amara</name>
    <dbReference type="NCBI Taxonomy" id="228776"/>
    <lineage>
        <taxon>Eukaryota</taxon>
        <taxon>Viridiplantae</taxon>
        <taxon>Streptophyta</taxon>
        <taxon>Embryophyta</taxon>
        <taxon>Tracheophyta</taxon>
        <taxon>Spermatophyta</taxon>
        <taxon>Magnoliopsida</taxon>
        <taxon>eudicotyledons</taxon>
        <taxon>Gunneridae</taxon>
        <taxon>Pentapetalae</taxon>
        <taxon>rosids</taxon>
        <taxon>malvids</taxon>
        <taxon>Brassicales</taxon>
        <taxon>Brassicaceae</taxon>
        <taxon>Cardamineae</taxon>
        <taxon>Cardamine</taxon>
    </lineage>
</organism>
<dbReference type="InterPro" id="IPR057670">
    <property type="entry name" value="SH3_retrovirus"/>
</dbReference>
<dbReference type="InterPro" id="IPR036397">
    <property type="entry name" value="RNaseH_sf"/>
</dbReference>
<dbReference type="Pfam" id="PF00665">
    <property type="entry name" value="rve"/>
    <property type="match status" value="1"/>
</dbReference>
<evidence type="ECO:0000256" key="3">
    <source>
        <dbReference type="ARBA" id="ARBA00022750"/>
    </source>
</evidence>
<evidence type="ECO:0000313" key="8">
    <source>
        <dbReference type="Proteomes" id="UP001558713"/>
    </source>
</evidence>
<keyword evidence="4" id="KW-0378">Hydrolase</keyword>
<dbReference type="GO" id="GO:0004190">
    <property type="term" value="F:aspartic-type endopeptidase activity"/>
    <property type="evidence" value="ECO:0007669"/>
    <property type="project" value="UniProtKB-KW"/>
</dbReference>
<dbReference type="Pfam" id="PF14223">
    <property type="entry name" value="Retrotran_gag_2"/>
    <property type="match status" value="1"/>
</dbReference>
<evidence type="ECO:0000256" key="2">
    <source>
        <dbReference type="ARBA" id="ARBA00022723"/>
    </source>
</evidence>
<dbReference type="InterPro" id="IPR001584">
    <property type="entry name" value="Integrase_cat-core"/>
</dbReference>
<dbReference type="PANTHER" id="PTHR42648:SF28">
    <property type="entry name" value="TRANSPOSON-ENCODED PROTEIN WITH RIBONUCLEASE H-LIKE AND RETROVIRUS ZINC FINGER-LIKE DOMAINS"/>
    <property type="match status" value="1"/>
</dbReference>
<dbReference type="InterPro" id="IPR025724">
    <property type="entry name" value="GAG-pre-integrase_dom"/>
</dbReference>
<evidence type="ECO:0000313" key="7">
    <source>
        <dbReference type="EMBL" id="KAL1203457.1"/>
    </source>
</evidence>
<dbReference type="Pfam" id="PF07727">
    <property type="entry name" value="RVT_2"/>
    <property type="match status" value="1"/>
</dbReference>
<evidence type="ECO:0000256" key="1">
    <source>
        <dbReference type="ARBA" id="ARBA00022670"/>
    </source>
</evidence>
<dbReference type="Proteomes" id="UP001558713">
    <property type="component" value="Unassembled WGS sequence"/>
</dbReference>
<feature type="domain" description="Integrase catalytic" evidence="6">
    <location>
        <begin position="510"/>
        <end position="686"/>
    </location>
</feature>
<feature type="compositionally biased region" description="Low complexity" evidence="5">
    <location>
        <begin position="788"/>
        <end position="817"/>
    </location>
</feature>
<evidence type="ECO:0000256" key="5">
    <source>
        <dbReference type="SAM" id="MobiDB-lite"/>
    </source>
</evidence>
<proteinExistence type="predicted"/>
<comment type="caution">
    <text evidence="7">The sequence shown here is derived from an EMBL/GenBank/DDBJ whole genome shotgun (WGS) entry which is preliminary data.</text>
</comment>